<evidence type="ECO:0000256" key="2">
    <source>
        <dbReference type="ARBA" id="ARBA00022737"/>
    </source>
</evidence>
<reference evidence="3" key="2">
    <citation type="submission" date="2025-09" db="UniProtKB">
        <authorList>
            <consortium name="Ensembl"/>
        </authorList>
    </citation>
    <scope>IDENTIFICATION</scope>
</reference>
<dbReference type="Ensembl" id="ENSPKIT00000010177.1">
    <property type="protein sequence ID" value="ENSPKIP00000029380.1"/>
    <property type="gene ID" value="ENSPKIG00000010657.1"/>
</dbReference>
<name>A0A3B3SGI8_9TELE</name>
<proteinExistence type="predicted"/>
<dbReference type="PANTHER" id="PTHR24106">
    <property type="entry name" value="NACHT, LRR AND CARD DOMAINS-CONTAINING"/>
    <property type="match status" value="1"/>
</dbReference>
<dbReference type="InterPro" id="IPR051261">
    <property type="entry name" value="NLR"/>
</dbReference>
<dbReference type="SUPFAM" id="SSF52047">
    <property type="entry name" value="RNI-like"/>
    <property type="match status" value="1"/>
</dbReference>
<dbReference type="PROSITE" id="PS51450">
    <property type="entry name" value="LRR"/>
    <property type="match status" value="1"/>
</dbReference>
<evidence type="ECO:0008006" key="5">
    <source>
        <dbReference type="Google" id="ProtNLM"/>
    </source>
</evidence>
<evidence type="ECO:0000313" key="3">
    <source>
        <dbReference type="Ensembl" id="ENSPKIP00000029380.1"/>
    </source>
</evidence>
<reference evidence="3" key="1">
    <citation type="submission" date="2025-08" db="UniProtKB">
        <authorList>
            <consortium name="Ensembl"/>
        </authorList>
    </citation>
    <scope>IDENTIFICATION</scope>
</reference>
<dbReference type="InterPro" id="IPR032675">
    <property type="entry name" value="LRR_dom_sf"/>
</dbReference>
<keyword evidence="4" id="KW-1185">Reference proteome</keyword>
<dbReference type="InterPro" id="IPR001611">
    <property type="entry name" value="Leu-rich_rpt"/>
</dbReference>
<sequence length="95" mass="10484">MDGYLCFIHRDRVKKCNSHPHKGDLSSIFKVVTEEGCSFLGSALRLNPSHLRELDLSNNDLQDSGVKLLSAGLGDSHCKLEILRSVLLGIPHCNL</sequence>
<evidence type="ECO:0000256" key="1">
    <source>
        <dbReference type="ARBA" id="ARBA00022614"/>
    </source>
</evidence>
<accession>A0A3B3SGI8</accession>
<keyword evidence="1" id="KW-0433">Leucine-rich repeat</keyword>
<dbReference type="SMART" id="SM00368">
    <property type="entry name" value="LRR_RI"/>
    <property type="match status" value="1"/>
</dbReference>
<dbReference type="GeneTree" id="ENSGT01130000278670"/>
<dbReference type="Gene3D" id="3.80.10.10">
    <property type="entry name" value="Ribonuclease Inhibitor"/>
    <property type="match status" value="1"/>
</dbReference>
<dbReference type="Pfam" id="PF13516">
    <property type="entry name" value="LRR_6"/>
    <property type="match status" value="1"/>
</dbReference>
<keyword evidence="2" id="KW-0677">Repeat</keyword>
<evidence type="ECO:0000313" key="4">
    <source>
        <dbReference type="Proteomes" id="UP000261540"/>
    </source>
</evidence>
<dbReference type="Proteomes" id="UP000261540">
    <property type="component" value="Unplaced"/>
</dbReference>
<protein>
    <recommendedName>
        <fullName evidence="5">SPRY-associated domain-containing protein</fullName>
    </recommendedName>
</protein>
<organism evidence="3 4">
    <name type="scientific">Paramormyrops kingsleyae</name>
    <dbReference type="NCBI Taxonomy" id="1676925"/>
    <lineage>
        <taxon>Eukaryota</taxon>
        <taxon>Metazoa</taxon>
        <taxon>Chordata</taxon>
        <taxon>Craniata</taxon>
        <taxon>Vertebrata</taxon>
        <taxon>Euteleostomi</taxon>
        <taxon>Actinopterygii</taxon>
        <taxon>Neopterygii</taxon>
        <taxon>Teleostei</taxon>
        <taxon>Osteoglossocephala</taxon>
        <taxon>Osteoglossomorpha</taxon>
        <taxon>Osteoglossiformes</taxon>
        <taxon>Mormyridae</taxon>
        <taxon>Paramormyrops</taxon>
    </lineage>
</organism>
<dbReference type="AlphaFoldDB" id="A0A3B3SGI8"/>